<dbReference type="OrthoDB" id="2364331at2759"/>
<dbReference type="AlphaFoldDB" id="A0A433DNY4"/>
<gene>
    <name evidence="2" type="ORF">BC936DRAFT_137157</name>
</gene>
<keyword evidence="3" id="KW-1185">Reference proteome</keyword>
<name>A0A433DNY4_9FUNG</name>
<evidence type="ECO:0000256" key="1">
    <source>
        <dbReference type="SAM" id="MobiDB-lite"/>
    </source>
</evidence>
<dbReference type="InterPro" id="IPR038425">
    <property type="entry name" value="GAT_sf"/>
</dbReference>
<comment type="caution">
    <text evidence="2">The sequence shown here is derived from an EMBL/GenBank/DDBJ whole genome shotgun (WGS) entry which is preliminary data.</text>
</comment>
<dbReference type="SUPFAM" id="SSF89009">
    <property type="entry name" value="GAT-like domain"/>
    <property type="match status" value="1"/>
</dbReference>
<reference evidence="2 3" key="1">
    <citation type="journal article" date="2018" name="New Phytol.">
        <title>Phylogenomics of Endogonaceae and evolution of mycorrhizas within Mucoromycota.</title>
        <authorList>
            <person name="Chang Y."/>
            <person name="Desiro A."/>
            <person name="Na H."/>
            <person name="Sandor L."/>
            <person name="Lipzen A."/>
            <person name="Clum A."/>
            <person name="Barry K."/>
            <person name="Grigoriev I.V."/>
            <person name="Martin F.M."/>
            <person name="Stajich J.E."/>
            <person name="Smith M.E."/>
            <person name="Bonito G."/>
            <person name="Spatafora J.W."/>
        </authorList>
    </citation>
    <scope>NUCLEOTIDE SEQUENCE [LARGE SCALE GENOMIC DNA]</scope>
    <source>
        <strain evidence="2 3">GMNB39</strain>
    </source>
</reference>
<feature type="region of interest" description="Disordered" evidence="1">
    <location>
        <begin position="149"/>
        <end position="170"/>
    </location>
</feature>
<organism evidence="2 3">
    <name type="scientific">Jimgerdemannia flammicorona</name>
    <dbReference type="NCBI Taxonomy" id="994334"/>
    <lineage>
        <taxon>Eukaryota</taxon>
        <taxon>Fungi</taxon>
        <taxon>Fungi incertae sedis</taxon>
        <taxon>Mucoromycota</taxon>
        <taxon>Mucoromycotina</taxon>
        <taxon>Endogonomycetes</taxon>
        <taxon>Endogonales</taxon>
        <taxon>Endogonaceae</taxon>
        <taxon>Jimgerdemannia</taxon>
    </lineage>
</organism>
<accession>A0A433DNY4</accession>
<evidence type="ECO:0000313" key="3">
    <source>
        <dbReference type="Proteomes" id="UP000268093"/>
    </source>
</evidence>
<evidence type="ECO:0000313" key="2">
    <source>
        <dbReference type="EMBL" id="RUP52445.1"/>
    </source>
</evidence>
<dbReference type="Gene3D" id="1.20.58.160">
    <property type="match status" value="1"/>
</dbReference>
<dbReference type="EMBL" id="RBNI01000011">
    <property type="protein sequence ID" value="RUP52445.1"/>
    <property type="molecule type" value="Genomic_DNA"/>
</dbReference>
<dbReference type="Proteomes" id="UP000268093">
    <property type="component" value="Unassembled WGS sequence"/>
</dbReference>
<sequence>MATLVGYRIPSQTEIFSNLNVDEAVRCANSTVLLSETIFISDPENEERSTNDVVQELYRKGVNIHDFIYEQSSTVSDLLQIGTLLSAPEEVTSALTQYRKLTEHEKLVAVGREFERLKLHKDACGAVLRPAQGQEDEELESNDLEETYASHAPHNSDSDSKSNAPAEDSQAQAEAKCFSFHIGRRRRCQFWWWEVPTYDKPRSHQCRVQELRHIRQRSNRHRSFGQCR</sequence>
<proteinExistence type="predicted"/>
<protein>
    <submittedName>
        <fullName evidence="2">Uncharacterized protein</fullName>
    </submittedName>
</protein>